<dbReference type="Pfam" id="PF08021">
    <property type="entry name" value="FAD_binding_9"/>
    <property type="match status" value="1"/>
</dbReference>
<evidence type="ECO:0000313" key="2">
    <source>
        <dbReference type="EMBL" id="NYJ38189.1"/>
    </source>
</evidence>
<dbReference type="InterPro" id="IPR007037">
    <property type="entry name" value="SIP_rossman_dom"/>
</dbReference>
<gene>
    <name evidence="2" type="ORF">HNR10_006070</name>
</gene>
<evidence type="ECO:0000313" key="3">
    <source>
        <dbReference type="Proteomes" id="UP000572051"/>
    </source>
</evidence>
<dbReference type="EMBL" id="JACCFS010000001">
    <property type="protein sequence ID" value="NYJ38189.1"/>
    <property type="molecule type" value="Genomic_DNA"/>
</dbReference>
<dbReference type="Gene3D" id="3.40.50.80">
    <property type="entry name" value="Nucleotide-binding domain of ferredoxin-NADP reductase (FNR) module"/>
    <property type="match status" value="1"/>
</dbReference>
<evidence type="ECO:0000259" key="1">
    <source>
        <dbReference type="PROSITE" id="PS51384"/>
    </source>
</evidence>
<dbReference type="InterPro" id="IPR013113">
    <property type="entry name" value="SIP_FAD-bd"/>
</dbReference>
<dbReference type="InterPro" id="IPR017927">
    <property type="entry name" value="FAD-bd_FR_type"/>
</dbReference>
<dbReference type="PANTHER" id="PTHR30157:SF0">
    <property type="entry name" value="NADPH-DEPENDENT FERRIC-CHELATE REDUCTASE"/>
    <property type="match status" value="1"/>
</dbReference>
<protein>
    <submittedName>
        <fullName evidence="2">NADPH-dependent ferric siderophore reductase</fullName>
    </submittedName>
</protein>
<dbReference type="GO" id="GO:0016491">
    <property type="term" value="F:oxidoreductase activity"/>
    <property type="evidence" value="ECO:0007669"/>
    <property type="project" value="InterPro"/>
</dbReference>
<sequence length="288" mass="31826">MSQELPIRYLRVASSHRITPRMVRVTFTGDDLAGAALSGPDRQVKLYFPRPGQDRPVLPRPDGDVMRWYEAYNAIPEDERPWMRSFTVRGHDPARGTLDIDFVVHGDSGPATRWAQDVRPGAVLGMFGPSEMFAAPFDLAGPEHVVLLGDESALPAVGTLLEALPEDTAATVIVEIADAAEEQRLPEPARVGLHWVHRDGAPHGRRLVERVRAADLPTERVGVWIGGEAGTVRRLRRHMVDERGIGKAAIDFTGYWRRALTQDDAPTPEDMADAQELLARAQGRTRQG</sequence>
<dbReference type="InterPro" id="IPR017938">
    <property type="entry name" value="Riboflavin_synthase-like_b-brl"/>
</dbReference>
<dbReference type="Proteomes" id="UP000572051">
    <property type="component" value="Unassembled WGS sequence"/>
</dbReference>
<dbReference type="InterPro" id="IPR039261">
    <property type="entry name" value="FNR_nucleotide-bd"/>
</dbReference>
<comment type="caution">
    <text evidence="2">The sequence shown here is derived from an EMBL/GenBank/DDBJ whole genome shotgun (WGS) entry which is preliminary data.</text>
</comment>
<dbReference type="PANTHER" id="PTHR30157">
    <property type="entry name" value="FERRIC REDUCTASE, NADPH-DEPENDENT"/>
    <property type="match status" value="1"/>
</dbReference>
<dbReference type="PROSITE" id="PS51384">
    <property type="entry name" value="FAD_FR"/>
    <property type="match status" value="1"/>
</dbReference>
<keyword evidence="3" id="KW-1185">Reference proteome</keyword>
<name>A0A7Z0ETV6_9ACTN</name>
<proteinExistence type="predicted"/>
<dbReference type="Gene3D" id="2.40.30.10">
    <property type="entry name" value="Translation factors"/>
    <property type="match status" value="1"/>
</dbReference>
<dbReference type="AlphaFoldDB" id="A0A7Z0ETV6"/>
<dbReference type="RefSeq" id="WP_312889463.1">
    <property type="nucleotide sequence ID" value="NZ_JACCFS010000001.1"/>
</dbReference>
<organism evidence="2 3">
    <name type="scientific">Nocardiopsis aegyptia</name>
    <dbReference type="NCBI Taxonomy" id="220378"/>
    <lineage>
        <taxon>Bacteria</taxon>
        <taxon>Bacillati</taxon>
        <taxon>Actinomycetota</taxon>
        <taxon>Actinomycetes</taxon>
        <taxon>Streptosporangiales</taxon>
        <taxon>Nocardiopsidaceae</taxon>
        <taxon>Nocardiopsis</taxon>
    </lineage>
</organism>
<dbReference type="Pfam" id="PF04954">
    <property type="entry name" value="SIP"/>
    <property type="match status" value="1"/>
</dbReference>
<dbReference type="SUPFAM" id="SSF63380">
    <property type="entry name" value="Riboflavin synthase domain-like"/>
    <property type="match status" value="1"/>
</dbReference>
<accession>A0A7Z0ETV6</accession>
<dbReference type="InterPro" id="IPR039374">
    <property type="entry name" value="SIP_fam"/>
</dbReference>
<reference evidence="2 3" key="1">
    <citation type="submission" date="2020-07" db="EMBL/GenBank/DDBJ databases">
        <title>Sequencing the genomes of 1000 actinobacteria strains.</title>
        <authorList>
            <person name="Klenk H.-P."/>
        </authorList>
    </citation>
    <scope>NUCLEOTIDE SEQUENCE [LARGE SCALE GENOMIC DNA]</scope>
    <source>
        <strain evidence="2 3">DSM 44442</strain>
    </source>
</reference>
<dbReference type="CDD" id="cd06193">
    <property type="entry name" value="siderophore_interacting"/>
    <property type="match status" value="1"/>
</dbReference>
<feature type="domain" description="FAD-binding FR-type" evidence="1">
    <location>
        <begin position="5"/>
        <end position="136"/>
    </location>
</feature>